<dbReference type="EMBL" id="VJZT01000008">
    <property type="protein sequence ID" value="TRX39490.1"/>
    <property type="molecule type" value="Genomic_DNA"/>
</dbReference>
<name>A0A553E3E2_9FLAO</name>
<dbReference type="AlphaFoldDB" id="A0A553E3E2"/>
<dbReference type="Gene3D" id="3.90.75.20">
    <property type="match status" value="1"/>
</dbReference>
<dbReference type="Proteomes" id="UP000316371">
    <property type="component" value="Unassembled WGS sequence"/>
</dbReference>
<keyword evidence="2" id="KW-1185">Reference proteome</keyword>
<comment type="caution">
    <text evidence="1">The sequence shown here is derived from an EMBL/GenBank/DDBJ whole genome shotgun (WGS) entry which is preliminary data.</text>
</comment>
<proteinExistence type="predicted"/>
<accession>A0A553E3E2</accession>
<dbReference type="InterPro" id="IPR044925">
    <property type="entry name" value="His-Me_finger_sf"/>
</dbReference>
<dbReference type="SUPFAM" id="SSF54060">
    <property type="entry name" value="His-Me finger endonucleases"/>
    <property type="match status" value="1"/>
</dbReference>
<evidence type="ECO:0000313" key="1">
    <source>
        <dbReference type="EMBL" id="TRX39490.1"/>
    </source>
</evidence>
<sequence>MIRLYPNEQVKEFKVHESLKFRYAITSHGRLISFKETITNGRLLNGGLLDGYRIFRYKVTMDTKIANKHHFFYKLIAEAFLPKTSEDQQYVLHLDYVRDNDTLRNLKWATREEMLEHGKKSPHVIQAKKDLLAFNHKSDGKKLTITKVMLIKKLLQNPDRKTRLKMIAKQFGVSEMQIRRIQSGENWGYVKI</sequence>
<dbReference type="OrthoDB" id="6631788at2"/>
<evidence type="ECO:0000313" key="2">
    <source>
        <dbReference type="Proteomes" id="UP000316371"/>
    </source>
</evidence>
<organism evidence="1 2">
    <name type="scientific">Flavobacterium restrictum</name>
    <dbReference type="NCBI Taxonomy" id="2594428"/>
    <lineage>
        <taxon>Bacteria</taxon>
        <taxon>Pseudomonadati</taxon>
        <taxon>Bacteroidota</taxon>
        <taxon>Flavobacteriia</taxon>
        <taxon>Flavobacteriales</taxon>
        <taxon>Flavobacteriaceae</taxon>
        <taxon>Flavobacterium</taxon>
    </lineage>
</organism>
<gene>
    <name evidence="1" type="ORF">FNW21_09365</name>
</gene>
<reference evidence="1 2" key="1">
    <citation type="submission" date="2019-07" db="EMBL/GenBank/DDBJ databases">
        <title>Novel species of Flavobacterium.</title>
        <authorList>
            <person name="Liu Q."/>
            <person name="Xin Y.-H."/>
        </authorList>
    </citation>
    <scope>NUCLEOTIDE SEQUENCE [LARGE SCALE GENOMIC DNA]</scope>
    <source>
        <strain evidence="1 2">LB1R34</strain>
    </source>
</reference>
<dbReference type="RefSeq" id="WP_144256480.1">
    <property type="nucleotide sequence ID" value="NZ_VJZT01000008.1"/>
</dbReference>
<evidence type="ECO:0008006" key="3">
    <source>
        <dbReference type="Google" id="ProtNLM"/>
    </source>
</evidence>
<protein>
    <recommendedName>
        <fullName evidence="3">NUMOD4 domain-containing protein</fullName>
    </recommendedName>
</protein>